<evidence type="ECO:0000313" key="4">
    <source>
        <dbReference type="Proteomes" id="UP001201163"/>
    </source>
</evidence>
<keyword evidence="4" id="KW-1185">Reference proteome</keyword>
<comment type="caution">
    <text evidence="3">The sequence shown here is derived from an EMBL/GenBank/DDBJ whole genome shotgun (WGS) entry which is preliminary data.</text>
</comment>
<dbReference type="Proteomes" id="UP001201163">
    <property type="component" value="Unassembled WGS sequence"/>
</dbReference>
<evidence type="ECO:0000259" key="2">
    <source>
        <dbReference type="Pfam" id="PF20153"/>
    </source>
</evidence>
<feature type="domain" description="DUF6535" evidence="2">
    <location>
        <begin position="98"/>
        <end position="263"/>
    </location>
</feature>
<accession>A0AAD4QDM5</accession>
<reference evidence="3" key="1">
    <citation type="submission" date="2022-01" db="EMBL/GenBank/DDBJ databases">
        <title>Comparative genomics reveals a dynamic genome evolution in the ectomycorrhizal milk-cap (Lactarius) mushrooms.</title>
        <authorList>
            <consortium name="DOE Joint Genome Institute"/>
            <person name="Lebreton A."/>
            <person name="Tang N."/>
            <person name="Kuo A."/>
            <person name="LaButti K."/>
            <person name="Drula E."/>
            <person name="Barry K."/>
            <person name="Clum A."/>
            <person name="Lipzen A."/>
            <person name="Mousain D."/>
            <person name="Ng V."/>
            <person name="Wang R."/>
            <person name="Wang X."/>
            <person name="Dai Y."/>
            <person name="Henrissat B."/>
            <person name="Grigoriev I.V."/>
            <person name="Guerin-Laguette A."/>
            <person name="Yu F."/>
            <person name="Martin F.M."/>
        </authorList>
    </citation>
    <scope>NUCLEOTIDE SEQUENCE</scope>
    <source>
        <strain evidence="3">QP</strain>
    </source>
</reference>
<feature type="transmembrane region" description="Helical" evidence="1">
    <location>
        <begin position="151"/>
        <end position="167"/>
    </location>
</feature>
<organism evidence="3 4">
    <name type="scientific">Lactarius akahatsu</name>
    <dbReference type="NCBI Taxonomy" id="416441"/>
    <lineage>
        <taxon>Eukaryota</taxon>
        <taxon>Fungi</taxon>
        <taxon>Dikarya</taxon>
        <taxon>Basidiomycota</taxon>
        <taxon>Agaricomycotina</taxon>
        <taxon>Agaricomycetes</taxon>
        <taxon>Russulales</taxon>
        <taxon>Russulaceae</taxon>
        <taxon>Lactarius</taxon>
    </lineage>
</organism>
<feature type="transmembrane region" description="Helical" evidence="1">
    <location>
        <begin position="173"/>
        <end position="199"/>
    </location>
</feature>
<dbReference type="EMBL" id="JAKELL010000027">
    <property type="protein sequence ID" value="KAH8991197.1"/>
    <property type="molecule type" value="Genomic_DNA"/>
</dbReference>
<sequence>MDSLSSVELHRIPMSALYNIMGSSILHFTISSMSSDHAVPGPHGVSPRRVLPFNMWPDSQSDSQNLLLPTRMPTQASDSEVDLPNRADAHARESAEGCDRVEDWCGHANVVTLLSALLLITVATFFSRCYMTSRSNPHEILAFYLTQVRKFFGGSSGGATTAIALPATSFSKPLVTCAVMLTCVLWLASLTVGLACVVFSTLLRQWIPRYADVDRPRYGLRSPEIVIAFAMQQGSVRNVEAVFRILREWLLVAVFLFLWGLDIRLLHSANSPPPLVVLGLSVTFFTGLCLILAACPRFPSSGVETIPV</sequence>
<feature type="transmembrane region" description="Helical" evidence="1">
    <location>
        <begin position="241"/>
        <end position="261"/>
    </location>
</feature>
<evidence type="ECO:0000256" key="1">
    <source>
        <dbReference type="SAM" id="Phobius"/>
    </source>
</evidence>
<dbReference type="AlphaFoldDB" id="A0AAD4QDM5"/>
<feature type="transmembrane region" description="Helical" evidence="1">
    <location>
        <begin position="110"/>
        <end position="130"/>
    </location>
</feature>
<protein>
    <recommendedName>
        <fullName evidence="2">DUF6535 domain-containing protein</fullName>
    </recommendedName>
</protein>
<keyword evidence="1" id="KW-0812">Transmembrane</keyword>
<feature type="transmembrane region" description="Helical" evidence="1">
    <location>
        <begin position="273"/>
        <end position="295"/>
    </location>
</feature>
<evidence type="ECO:0000313" key="3">
    <source>
        <dbReference type="EMBL" id="KAH8991197.1"/>
    </source>
</evidence>
<proteinExistence type="predicted"/>
<dbReference type="Pfam" id="PF20153">
    <property type="entry name" value="DUF6535"/>
    <property type="match status" value="1"/>
</dbReference>
<dbReference type="InterPro" id="IPR045338">
    <property type="entry name" value="DUF6535"/>
</dbReference>
<keyword evidence="1" id="KW-1133">Transmembrane helix</keyword>
<gene>
    <name evidence="3" type="ORF">EDB92DRAFT_683586</name>
</gene>
<keyword evidence="1" id="KW-0472">Membrane</keyword>
<name>A0AAD4QDM5_9AGAM</name>